<gene>
    <name evidence="22" type="primary">mrcB</name>
    <name evidence="22" type="ORF">DSLASN_13600</name>
</gene>
<evidence type="ECO:0000256" key="11">
    <source>
        <dbReference type="ARBA" id="ARBA00022960"/>
    </source>
</evidence>
<organism evidence="22 23">
    <name type="scientific">Desulfoluna limicola</name>
    <dbReference type="NCBI Taxonomy" id="2810562"/>
    <lineage>
        <taxon>Bacteria</taxon>
        <taxon>Pseudomonadati</taxon>
        <taxon>Thermodesulfobacteriota</taxon>
        <taxon>Desulfobacteria</taxon>
        <taxon>Desulfobacterales</taxon>
        <taxon>Desulfolunaceae</taxon>
        <taxon>Desulfoluna</taxon>
    </lineage>
</organism>
<evidence type="ECO:0000313" key="23">
    <source>
        <dbReference type="Proteomes" id="UP001320148"/>
    </source>
</evidence>
<comment type="catalytic activity">
    <reaction evidence="18">
        <text>[GlcNAc-(1-&gt;4)-Mur2Ac(oyl-L-Ala-gamma-D-Glu-L-Lys-D-Ala-D-Ala)](n)-di-trans,octa-cis-undecaprenyl diphosphate + beta-D-GlcNAc-(1-&gt;4)-Mur2Ac(oyl-L-Ala-gamma-D-Glu-L-Lys-D-Ala-D-Ala)-di-trans,octa-cis-undecaprenyl diphosphate = [GlcNAc-(1-&gt;4)-Mur2Ac(oyl-L-Ala-gamma-D-Glu-L-Lys-D-Ala-D-Ala)](n+1)-di-trans,octa-cis-undecaprenyl diphosphate + di-trans,octa-cis-undecaprenyl diphosphate + H(+)</text>
        <dbReference type="Rhea" id="RHEA:23708"/>
        <dbReference type="Rhea" id="RHEA-COMP:9602"/>
        <dbReference type="Rhea" id="RHEA-COMP:9603"/>
        <dbReference type="ChEBI" id="CHEBI:15378"/>
        <dbReference type="ChEBI" id="CHEBI:58405"/>
        <dbReference type="ChEBI" id="CHEBI:60033"/>
        <dbReference type="ChEBI" id="CHEBI:78435"/>
        <dbReference type="EC" id="2.4.99.28"/>
    </reaction>
</comment>
<comment type="pathway">
    <text evidence="2">Cell wall biogenesis; peptidoglycan biosynthesis.</text>
</comment>
<feature type="domain" description="Penicillin-binding protein transpeptidase" evidence="19">
    <location>
        <begin position="423"/>
        <end position="690"/>
    </location>
</feature>
<evidence type="ECO:0000256" key="5">
    <source>
        <dbReference type="ARBA" id="ARBA00022645"/>
    </source>
</evidence>
<evidence type="ECO:0000256" key="1">
    <source>
        <dbReference type="ARBA" id="ARBA00004370"/>
    </source>
</evidence>
<dbReference type="SUPFAM" id="SSF56601">
    <property type="entry name" value="beta-lactamase/transpeptidase-like"/>
    <property type="match status" value="1"/>
</dbReference>
<comment type="similarity">
    <text evidence="3">In the C-terminal section; belongs to the transpeptidase family.</text>
</comment>
<keyword evidence="13" id="KW-1133">Transmembrane helix</keyword>
<evidence type="ECO:0000259" key="19">
    <source>
        <dbReference type="Pfam" id="PF00905"/>
    </source>
</evidence>
<dbReference type="InterPro" id="IPR023346">
    <property type="entry name" value="Lysozyme-like_dom_sf"/>
</dbReference>
<evidence type="ECO:0000256" key="9">
    <source>
        <dbReference type="ARBA" id="ARBA00022692"/>
    </source>
</evidence>
<dbReference type="Pfam" id="PF00905">
    <property type="entry name" value="Transpeptidase"/>
    <property type="match status" value="1"/>
</dbReference>
<proteinExistence type="inferred from homology"/>
<evidence type="ECO:0000256" key="10">
    <source>
        <dbReference type="ARBA" id="ARBA00022801"/>
    </source>
</evidence>
<name>A0ABN6F1Q0_9BACT</name>
<dbReference type="InterPro" id="IPR012338">
    <property type="entry name" value="Beta-lactam/transpept-like"/>
</dbReference>
<evidence type="ECO:0000256" key="13">
    <source>
        <dbReference type="ARBA" id="ARBA00022989"/>
    </source>
</evidence>
<dbReference type="EMBL" id="AP024488">
    <property type="protein sequence ID" value="BCS95728.1"/>
    <property type="molecule type" value="Genomic_DNA"/>
</dbReference>
<keyword evidence="6" id="KW-0645">Protease</keyword>
<dbReference type="InterPro" id="IPR036950">
    <property type="entry name" value="PBP_transglycosylase"/>
</dbReference>
<keyword evidence="14" id="KW-0472">Membrane</keyword>
<dbReference type="InterPro" id="IPR028166">
    <property type="entry name" value="UB2H"/>
</dbReference>
<protein>
    <recommendedName>
        <fullName evidence="17">peptidoglycan glycosyltransferase</fullName>
        <ecNumber evidence="17">2.4.99.28</ecNumber>
    </recommendedName>
</protein>
<keyword evidence="8" id="KW-0808">Transferase</keyword>
<evidence type="ECO:0000256" key="16">
    <source>
        <dbReference type="ARBA" id="ARBA00023316"/>
    </source>
</evidence>
<accession>A0ABN6F1Q0</accession>
<dbReference type="InterPro" id="IPR050396">
    <property type="entry name" value="Glycosyltr_51/Transpeptidase"/>
</dbReference>
<evidence type="ECO:0000256" key="2">
    <source>
        <dbReference type="ARBA" id="ARBA00004752"/>
    </source>
</evidence>
<keyword evidence="23" id="KW-1185">Reference proteome</keyword>
<keyword evidence="9" id="KW-0812">Transmembrane</keyword>
<comment type="similarity">
    <text evidence="4">In the N-terminal section; belongs to the glycosyltransferase 51 family.</text>
</comment>
<dbReference type="PANTHER" id="PTHR32282">
    <property type="entry name" value="BINDING PROTEIN TRANSPEPTIDASE, PUTATIVE-RELATED"/>
    <property type="match status" value="1"/>
</dbReference>
<keyword evidence="10" id="KW-0378">Hydrolase</keyword>
<dbReference type="Gene3D" id="3.40.710.10">
    <property type="entry name" value="DD-peptidase/beta-lactamase superfamily"/>
    <property type="match status" value="1"/>
</dbReference>
<keyword evidence="5" id="KW-0121">Carboxypeptidase</keyword>
<evidence type="ECO:0000256" key="4">
    <source>
        <dbReference type="ARBA" id="ARBA00007739"/>
    </source>
</evidence>
<keyword evidence="12" id="KW-0573">Peptidoglycan synthesis</keyword>
<keyword evidence="11" id="KW-0133">Cell shape</keyword>
<evidence type="ECO:0000313" key="22">
    <source>
        <dbReference type="EMBL" id="BCS95728.1"/>
    </source>
</evidence>
<dbReference type="PANTHER" id="PTHR32282:SF27">
    <property type="entry name" value="PENICILLIN-BINDING PROTEIN 1A"/>
    <property type="match status" value="1"/>
</dbReference>
<evidence type="ECO:0000256" key="6">
    <source>
        <dbReference type="ARBA" id="ARBA00022670"/>
    </source>
</evidence>
<keyword evidence="7" id="KW-0328">Glycosyltransferase</keyword>
<dbReference type="InterPro" id="IPR001460">
    <property type="entry name" value="PCN-bd_Tpept"/>
</dbReference>
<dbReference type="Gene3D" id="3.30.2060.10">
    <property type="entry name" value="Penicillin-binding protein 1b domain"/>
    <property type="match status" value="1"/>
</dbReference>
<feature type="domain" description="Bifunctional transglycosylase second" evidence="21">
    <location>
        <begin position="56"/>
        <end position="141"/>
    </location>
</feature>
<evidence type="ECO:0000256" key="14">
    <source>
        <dbReference type="ARBA" id="ARBA00023136"/>
    </source>
</evidence>
<evidence type="ECO:0000256" key="18">
    <source>
        <dbReference type="ARBA" id="ARBA00049902"/>
    </source>
</evidence>
<evidence type="ECO:0000256" key="3">
    <source>
        <dbReference type="ARBA" id="ARBA00007090"/>
    </source>
</evidence>
<dbReference type="Proteomes" id="UP001320148">
    <property type="component" value="Chromosome"/>
</dbReference>
<evidence type="ECO:0000259" key="20">
    <source>
        <dbReference type="Pfam" id="PF00912"/>
    </source>
</evidence>
<dbReference type="EC" id="2.4.99.28" evidence="17"/>
<evidence type="ECO:0000259" key="21">
    <source>
        <dbReference type="Pfam" id="PF14814"/>
    </source>
</evidence>
<evidence type="ECO:0000256" key="7">
    <source>
        <dbReference type="ARBA" id="ARBA00022676"/>
    </source>
</evidence>
<comment type="subcellular location">
    <subcellularLocation>
        <location evidence="1">Membrane</location>
    </subcellularLocation>
</comment>
<reference evidence="22 23" key="1">
    <citation type="submission" date="2021-02" db="EMBL/GenBank/DDBJ databases">
        <title>Complete genome of Desulfoluna sp. strain ASN36.</title>
        <authorList>
            <person name="Takahashi A."/>
            <person name="Kojima H."/>
            <person name="Fukui M."/>
        </authorList>
    </citation>
    <scope>NUCLEOTIDE SEQUENCE [LARGE SCALE GENOMIC DNA]</scope>
    <source>
        <strain evidence="22 23">ASN36</strain>
    </source>
</reference>
<evidence type="ECO:0000256" key="17">
    <source>
        <dbReference type="ARBA" id="ARBA00044770"/>
    </source>
</evidence>
<dbReference type="Gene3D" id="1.10.3810.10">
    <property type="entry name" value="Biosynthetic peptidoglycan transglycosylase-like"/>
    <property type="match status" value="1"/>
</dbReference>
<feature type="domain" description="Glycosyl transferase family 51" evidence="20">
    <location>
        <begin position="152"/>
        <end position="324"/>
    </location>
</feature>
<dbReference type="RefSeq" id="WP_236892030.1">
    <property type="nucleotide sequence ID" value="NZ_AP024488.1"/>
</dbReference>
<dbReference type="InterPro" id="IPR001264">
    <property type="entry name" value="Glyco_trans_51"/>
</dbReference>
<evidence type="ECO:0000256" key="12">
    <source>
        <dbReference type="ARBA" id="ARBA00022984"/>
    </source>
</evidence>
<keyword evidence="16" id="KW-0961">Cell wall biogenesis/degradation</keyword>
<evidence type="ECO:0000256" key="15">
    <source>
        <dbReference type="ARBA" id="ARBA00023268"/>
    </source>
</evidence>
<evidence type="ECO:0000256" key="8">
    <source>
        <dbReference type="ARBA" id="ARBA00022679"/>
    </source>
</evidence>
<keyword evidence="15" id="KW-0511">Multifunctional enzyme</keyword>
<dbReference type="NCBIfam" id="TIGR02074">
    <property type="entry name" value="PBP_1a_fam"/>
    <property type="match status" value="1"/>
</dbReference>
<dbReference type="SUPFAM" id="SSF53955">
    <property type="entry name" value="Lysozyme-like"/>
    <property type="match status" value="1"/>
</dbReference>
<sequence>MIRWIKYCVKAGIALGLLGLIAASIYCWHLTGLVEDRFSGRKWQIPSVIYSDTTLLYTGRKVNLDSFKERLKGIGYRPTGDSPHKKGDYRVSGNELEIYLNDLNVPGKTRFGFPLLLTLKNNAIASMVRRDSGQPVPILELEPEVLMRYFGKTRELRQVVPIDEIPESLQYAVMAAEDARFYTHFGIDPRGILRAVYTNLRHGAIRQGGSTLTQQLAKNYFLTPERTFSRKLNELFISLAIELKYGKDEILGIYLNEIYFGQKGSASVNGAGEAAKFYFNKRVQDLSLAESATIAGLIKGPNLYSPYRNMERSLKRRNSVLDSMFKNGWITAADLEEASATPIKVSGFQAYSQTAPYFLDYVSSQVKEVYPATTLSSMGFSIFTTLDTQVQAAAERALDLGLARLEQKNPKLKRSNPAERLQGAIVVLQPRTGNILAMVGGRDYKVSQFNRATQAKRQPGSCFKPIVASVLLDQFKPSDILSNEKTDYVVDNKTWTPNNFSEQKEKSLTVRDMLRVSSNRAAVDMLVRGGTKRTANRLKQFHLSTPVPPWPSMVLGASEVIPMELARAYAVFASDGIQPYPLSLKDVMDETGEFLVGRRMEIEPVLSPGEAYLITSMLESAVKKGTGRALARYGVDFPVAGKTGTTNNFRDAWFVGYTPDLLALVWVGFDNNEPIYATGGSAALPIWAELVSAIPGYVSGNAFVPPPDVVNMKVCRESGNRADGLRCPDAYDEYFLETNLPDDTCSLHSGSSLLDRMGRGIKQLFN</sequence>
<dbReference type="Pfam" id="PF14814">
    <property type="entry name" value="UB2H"/>
    <property type="match status" value="1"/>
</dbReference>
<dbReference type="Pfam" id="PF00912">
    <property type="entry name" value="Transgly"/>
    <property type="match status" value="1"/>
</dbReference>